<name>A0A0E0JFD2_ORYPU</name>
<dbReference type="HOGENOM" id="CLU_2531340_0_0_1"/>
<protein>
    <submittedName>
        <fullName evidence="1">Uncharacterized protein</fullName>
    </submittedName>
</protein>
<dbReference type="AlphaFoldDB" id="A0A0E0JFD2"/>
<accession>A0A0E0JFD2</accession>
<organism evidence="1">
    <name type="scientific">Oryza punctata</name>
    <name type="common">Red rice</name>
    <dbReference type="NCBI Taxonomy" id="4537"/>
    <lineage>
        <taxon>Eukaryota</taxon>
        <taxon>Viridiplantae</taxon>
        <taxon>Streptophyta</taxon>
        <taxon>Embryophyta</taxon>
        <taxon>Tracheophyta</taxon>
        <taxon>Spermatophyta</taxon>
        <taxon>Magnoliopsida</taxon>
        <taxon>Liliopsida</taxon>
        <taxon>Poales</taxon>
        <taxon>Poaceae</taxon>
        <taxon>BOP clade</taxon>
        <taxon>Oryzoideae</taxon>
        <taxon>Oryzeae</taxon>
        <taxon>Oryzinae</taxon>
        <taxon>Oryza</taxon>
    </lineage>
</organism>
<evidence type="ECO:0000313" key="1">
    <source>
        <dbReference type="EnsemblPlants" id="OPUNC01G06480.1"/>
    </source>
</evidence>
<dbReference type="Gramene" id="OPUNC01G06480.1">
    <property type="protein sequence ID" value="OPUNC01G06480.1"/>
    <property type="gene ID" value="OPUNC01G06480"/>
</dbReference>
<reference evidence="1" key="1">
    <citation type="submission" date="2015-04" db="UniProtKB">
        <authorList>
            <consortium name="EnsemblPlants"/>
        </authorList>
    </citation>
    <scope>IDENTIFICATION</scope>
</reference>
<evidence type="ECO:0000313" key="2">
    <source>
        <dbReference type="Proteomes" id="UP000026962"/>
    </source>
</evidence>
<reference evidence="1" key="2">
    <citation type="submission" date="2018-05" db="EMBL/GenBank/DDBJ databases">
        <title>OpunRS2 (Oryza punctata Reference Sequence Version 2).</title>
        <authorList>
            <person name="Zhang J."/>
            <person name="Kudrna D."/>
            <person name="Lee S."/>
            <person name="Talag J."/>
            <person name="Welchert J."/>
            <person name="Wing R.A."/>
        </authorList>
    </citation>
    <scope>NUCLEOTIDE SEQUENCE [LARGE SCALE GENOMIC DNA]</scope>
</reference>
<proteinExistence type="predicted"/>
<sequence>MEKWMTVEQEATKTFLRALIADVHQYIDMTEEDVVEEYRRAGKLHTYDPYTEWQKRYARHLRSMESKDGVSLVENSTIGDAKEE</sequence>
<dbReference type="Proteomes" id="UP000026962">
    <property type="component" value="Chromosome 1"/>
</dbReference>
<dbReference type="EnsemblPlants" id="OPUNC01G06480.1">
    <property type="protein sequence ID" value="OPUNC01G06480.1"/>
    <property type="gene ID" value="OPUNC01G06480"/>
</dbReference>
<keyword evidence="2" id="KW-1185">Reference proteome</keyword>